<organism evidence="2 3">
    <name type="scientific">Alicyclobacillus fastidiosus</name>
    <dbReference type="NCBI Taxonomy" id="392011"/>
    <lineage>
        <taxon>Bacteria</taxon>
        <taxon>Bacillati</taxon>
        <taxon>Bacillota</taxon>
        <taxon>Bacilli</taxon>
        <taxon>Bacillales</taxon>
        <taxon>Alicyclobacillaceae</taxon>
        <taxon>Alicyclobacillus</taxon>
    </lineage>
</organism>
<gene>
    <name evidence="2" type="ORF">NZD89_02515</name>
</gene>
<feature type="transmembrane region" description="Helical" evidence="1">
    <location>
        <begin position="6"/>
        <end position="26"/>
    </location>
</feature>
<evidence type="ECO:0000256" key="1">
    <source>
        <dbReference type="SAM" id="Phobius"/>
    </source>
</evidence>
<dbReference type="RefSeq" id="WP_268006280.1">
    <property type="nucleotide sequence ID" value="NZ_BSUT01000001.1"/>
</dbReference>
<feature type="transmembrane region" description="Helical" evidence="1">
    <location>
        <begin position="264"/>
        <end position="289"/>
    </location>
</feature>
<accession>A0ABY6ZHM2</accession>
<reference evidence="2" key="1">
    <citation type="submission" date="2022-08" db="EMBL/GenBank/DDBJ databases">
        <title>Alicyclobacillus fastidiosus DSM 17978, complete genome.</title>
        <authorList>
            <person name="Wang Q."/>
            <person name="Cai R."/>
            <person name="Wang Z."/>
        </authorList>
    </citation>
    <scope>NUCLEOTIDE SEQUENCE</scope>
    <source>
        <strain evidence="2">DSM 17978</strain>
    </source>
</reference>
<evidence type="ECO:0000313" key="3">
    <source>
        <dbReference type="Proteomes" id="UP001164761"/>
    </source>
</evidence>
<dbReference type="Proteomes" id="UP001164761">
    <property type="component" value="Chromosome"/>
</dbReference>
<keyword evidence="1" id="KW-1133">Transmembrane helix</keyword>
<sequence>MDLDILVSTIITATAALVAIIGGFLVSRVIAISSERGGIERRLREINNDLSAKEAMLKRVELTLLEQDVEDFIRDNHEKILLEEKSLDELLADDKNRYYPSAEELKPYIDELKQIQEELMDLIQSSEDDITSLTFDEFASGVSFKLSHRKEWYELTYNTLKKLSAKRENTLASVFSYPLPLDIPVISNARIQTYREKVKERDRLRDEVHILKMQKDGQIKILGDYGKPIGLWSGLFVLIYSCIVGIGYPSIYLPCPKNVYNDTFIKWLLIGLFFSELIALFIYLIFALYRLTKSKEEYECSSFQ</sequence>
<proteinExistence type="predicted"/>
<evidence type="ECO:0000313" key="2">
    <source>
        <dbReference type="EMBL" id="WAH42398.1"/>
    </source>
</evidence>
<feature type="transmembrane region" description="Helical" evidence="1">
    <location>
        <begin position="229"/>
        <end position="252"/>
    </location>
</feature>
<dbReference type="EMBL" id="CP104067">
    <property type="protein sequence ID" value="WAH42398.1"/>
    <property type="molecule type" value="Genomic_DNA"/>
</dbReference>
<name>A0ABY6ZHM2_9BACL</name>
<keyword evidence="1" id="KW-0472">Membrane</keyword>
<keyword evidence="3" id="KW-1185">Reference proteome</keyword>
<protein>
    <submittedName>
        <fullName evidence="2">Uncharacterized protein</fullName>
    </submittedName>
</protein>
<keyword evidence="1" id="KW-0812">Transmembrane</keyword>